<dbReference type="AlphaFoldDB" id="A0A136IWV2"/>
<protein>
    <submittedName>
        <fullName evidence="1">Uncharacterized protein</fullName>
    </submittedName>
</protein>
<name>A0A136IWV2_9PEZI</name>
<keyword evidence="2" id="KW-1185">Reference proteome</keyword>
<dbReference type="Proteomes" id="UP000070501">
    <property type="component" value="Unassembled WGS sequence"/>
</dbReference>
<reference evidence="2" key="1">
    <citation type="submission" date="2016-02" db="EMBL/GenBank/DDBJ databases">
        <title>Draft genome sequence of Microdochium bolleyi, a fungal endophyte of beachgrass.</title>
        <authorList>
            <consortium name="DOE Joint Genome Institute"/>
            <person name="David A.S."/>
            <person name="May G."/>
            <person name="Haridas S."/>
            <person name="Lim J."/>
            <person name="Wang M."/>
            <person name="Labutti K."/>
            <person name="Lipzen A."/>
            <person name="Barry K."/>
            <person name="Grigoriev I.V."/>
        </authorList>
    </citation>
    <scope>NUCLEOTIDE SEQUENCE [LARGE SCALE GENOMIC DNA]</scope>
    <source>
        <strain evidence="2">J235TASD1</strain>
    </source>
</reference>
<proteinExistence type="predicted"/>
<organism evidence="1 2">
    <name type="scientific">Microdochium bolleyi</name>
    <dbReference type="NCBI Taxonomy" id="196109"/>
    <lineage>
        <taxon>Eukaryota</taxon>
        <taxon>Fungi</taxon>
        <taxon>Dikarya</taxon>
        <taxon>Ascomycota</taxon>
        <taxon>Pezizomycotina</taxon>
        <taxon>Sordariomycetes</taxon>
        <taxon>Xylariomycetidae</taxon>
        <taxon>Xylariales</taxon>
        <taxon>Microdochiaceae</taxon>
        <taxon>Microdochium</taxon>
    </lineage>
</organism>
<sequence length="152" mass="17544">MEPRLLVLLGATTLVLNSASRPLTKFYFSHITTRTWKQQHFSINLLALVFSSGATSPAGFAPSRAILCYYHHHYWRSHAWLALDSSWHLVAVDLQMPLTTMYARWGFLVLQKQAIRLTYLCKDGICLMVVLYLFGVDKSKERLDRRGNVWAR</sequence>
<dbReference type="InParanoid" id="A0A136IWV2"/>
<evidence type="ECO:0000313" key="2">
    <source>
        <dbReference type="Proteomes" id="UP000070501"/>
    </source>
</evidence>
<evidence type="ECO:0000313" key="1">
    <source>
        <dbReference type="EMBL" id="KXJ89337.1"/>
    </source>
</evidence>
<accession>A0A136IWV2</accession>
<gene>
    <name evidence="1" type="ORF">Micbo1qcDRAFT_11951</name>
</gene>
<dbReference type="EMBL" id="KQ964255">
    <property type="protein sequence ID" value="KXJ89337.1"/>
    <property type="molecule type" value="Genomic_DNA"/>
</dbReference>